<accession>A0A1G9GZU3</accession>
<reference evidence="1 2" key="1">
    <citation type="submission" date="2016-10" db="EMBL/GenBank/DDBJ databases">
        <authorList>
            <person name="de Groot N.N."/>
        </authorList>
    </citation>
    <scope>NUCLEOTIDE SEQUENCE [LARGE SCALE GENOMIC DNA]</scope>
    <source>
        <strain evidence="1 2">JCM 21544</strain>
    </source>
</reference>
<protein>
    <submittedName>
        <fullName evidence="1">Uncharacterized protein</fullName>
    </submittedName>
</protein>
<evidence type="ECO:0000313" key="2">
    <source>
        <dbReference type="Proteomes" id="UP000198706"/>
    </source>
</evidence>
<keyword evidence="2" id="KW-1185">Reference proteome</keyword>
<dbReference type="InterPro" id="IPR049457">
    <property type="entry name" value="Emfourin"/>
</dbReference>
<dbReference type="RefSeq" id="WP_084338007.1">
    <property type="nucleotide sequence ID" value="NZ_CBKZNZ010000041.1"/>
</dbReference>
<dbReference type="EMBL" id="FNFD01000014">
    <property type="protein sequence ID" value="SDL06171.1"/>
    <property type="molecule type" value="Genomic_DNA"/>
</dbReference>
<dbReference type="AlphaFoldDB" id="A0A1G9GZU3"/>
<dbReference type="OrthoDB" id="8658956at2"/>
<dbReference type="Proteomes" id="UP000198706">
    <property type="component" value="Unassembled WGS sequence"/>
</dbReference>
<proteinExistence type="predicted"/>
<gene>
    <name evidence="1" type="ORF">SAMN05216186_11461</name>
</gene>
<dbReference type="STRING" id="137658.SAMN05216186_11461"/>
<evidence type="ECO:0000313" key="1">
    <source>
        <dbReference type="EMBL" id="SDL06171.1"/>
    </source>
</evidence>
<organism evidence="1 2">
    <name type="scientific">Pseudomonas indica</name>
    <dbReference type="NCBI Taxonomy" id="137658"/>
    <lineage>
        <taxon>Bacteria</taxon>
        <taxon>Pseudomonadati</taxon>
        <taxon>Pseudomonadota</taxon>
        <taxon>Gammaproteobacteria</taxon>
        <taxon>Pseudomonadales</taxon>
        <taxon>Pseudomonadaceae</taxon>
        <taxon>Pseudomonas</taxon>
    </lineage>
</organism>
<dbReference type="Pfam" id="PF20242">
    <property type="entry name" value="Emfourin"/>
    <property type="match status" value="1"/>
</dbReference>
<name>A0A1G9GZU3_9PSED</name>
<sequence>MIELPPLAAATGLRVTREGGVAHLPGLVRACSIDLANCPEAERQQACAAVETAAPKASEPGQAGRGDQRYFRVEVSFQGLEVERVSFNVPETEAPEALVNLWKQRGE</sequence>